<dbReference type="InterPro" id="IPR032726">
    <property type="entry name" value="ThiS-like_dom"/>
</dbReference>
<reference evidence="3 4" key="1">
    <citation type="submission" date="2020-08" db="EMBL/GenBank/DDBJ databases">
        <title>A Genomic Blueprint of the Chicken Gut Microbiome.</title>
        <authorList>
            <person name="Gilroy R."/>
            <person name="Ravi A."/>
            <person name="Getino M."/>
            <person name="Pursley I."/>
            <person name="Horton D.L."/>
            <person name="Alikhan N.-F."/>
            <person name="Baker D."/>
            <person name="Gharbi K."/>
            <person name="Hall N."/>
            <person name="Watson M."/>
            <person name="Adriaenssens E.M."/>
            <person name="Foster-Nyarko E."/>
            <person name="Jarju S."/>
            <person name="Secka A."/>
            <person name="Antonio M."/>
            <person name="Oren A."/>
            <person name="Chaudhuri R."/>
            <person name="La Ragione R.M."/>
            <person name="Hildebrand F."/>
            <person name="Pallen M.J."/>
        </authorList>
    </citation>
    <scope>NUCLEOTIDE SEQUENCE [LARGE SCALE GENOMIC DNA]</scope>
    <source>
        <strain evidence="3 4">Sa3CVN1</strain>
    </source>
</reference>
<evidence type="ECO:0000313" key="3">
    <source>
        <dbReference type="EMBL" id="MBD7911380.1"/>
    </source>
</evidence>
<dbReference type="Pfam" id="PF00899">
    <property type="entry name" value="ThiF"/>
    <property type="match status" value="1"/>
</dbReference>
<comment type="caution">
    <text evidence="3">The sequence shown here is derived from an EMBL/GenBank/DDBJ whole genome shotgun (WGS) entry which is preliminary data.</text>
</comment>
<organism evidence="3 4">
    <name type="scientific">Clostridium cibarium</name>
    <dbReference type="NCBI Taxonomy" id="2762247"/>
    <lineage>
        <taxon>Bacteria</taxon>
        <taxon>Bacillati</taxon>
        <taxon>Bacillota</taxon>
        <taxon>Clostridia</taxon>
        <taxon>Eubacteriales</taxon>
        <taxon>Clostridiaceae</taxon>
        <taxon>Clostridium</taxon>
    </lineage>
</organism>
<dbReference type="PANTHER" id="PTHR43267:SF3">
    <property type="entry name" value="THIF PROTEIN"/>
    <property type="match status" value="1"/>
</dbReference>
<evidence type="ECO:0000259" key="2">
    <source>
        <dbReference type="Pfam" id="PF14453"/>
    </source>
</evidence>
<feature type="domain" description="ThiS-like ubiquitin" evidence="2">
    <location>
        <begin position="1"/>
        <end position="56"/>
    </location>
</feature>
<sequence>MKVLINEKERVVDKASVYELRDEFKKNADIVILNGFPIKDDINVQEGDRICFIKKGEMPKKEELEALMASRHTPKVHETLKRGKVAIAGAGGLGSNVAISLARIGVGHIKVIDFDVVEPSNLNRQQYYIKHIGMKKVYALKEILTEINPFIEVEVLDLKVEKDNIKDIFNGFDIVVEAFDNAVYKALLVGEILKNFKKTKIISASGMAGFYSNNIIYTKKINDRLYICGDRIHEAGINEGLMAPRVGIVANHEANTVLRLLLNEIEV</sequence>
<dbReference type="PANTHER" id="PTHR43267">
    <property type="entry name" value="TRNA THREONYLCARBAMOYLADENOSINE DEHYDRATASE"/>
    <property type="match status" value="1"/>
</dbReference>
<proteinExistence type="predicted"/>
<name>A0ABR8PTE1_9CLOT</name>
<keyword evidence="3" id="KW-0808">Transferase</keyword>
<accession>A0ABR8PTE1</accession>
<dbReference type="CDD" id="cd01487">
    <property type="entry name" value="E1_ThiF_like"/>
    <property type="match status" value="1"/>
</dbReference>
<feature type="domain" description="THIF-type NAD/FAD binding fold" evidence="1">
    <location>
        <begin position="75"/>
        <end position="264"/>
    </location>
</feature>
<dbReference type="NCBIfam" id="TIGR02354">
    <property type="entry name" value="thiF_fam2"/>
    <property type="match status" value="1"/>
</dbReference>
<dbReference type="InterPro" id="IPR000594">
    <property type="entry name" value="ThiF_NAD_FAD-bd"/>
</dbReference>
<keyword evidence="4" id="KW-1185">Reference proteome</keyword>
<dbReference type="InterPro" id="IPR035985">
    <property type="entry name" value="Ubiquitin-activating_enz"/>
</dbReference>
<evidence type="ECO:0000313" key="4">
    <source>
        <dbReference type="Proteomes" id="UP000627781"/>
    </source>
</evidence>
<dbReference type="RefSeq" id="WP_143316023.1">
    <property type="nucleotide sequence ID" value="NZ_JACSRA010000010.1"/>
</dbReference>
<dbReference type="EMBL" id="JACSRA010000010">
    <property type="protein sequence ID" value="MBD7911380.1"/>
    <property type="molecule type" value="Genomic_DNA"/>
</dbReference>
<dbReference type="SUPFAM" id="SSF69572">
    <property type="entry name" value="Activating enzymes of the ubiquitin-like proteins"/>
    <property type="match status" value="1"/>
</dbReference>
<evidence type="ECO:0000259" key="1">
    <source>
        <dbReference type="Pfam" id="PF00899"/>
    </source>
</evidence>
<keyword evidence="3" id="KW-0548">Nucleotidyltransferase</keyword>
<protein>
    <submittedName>
        <fullName evidence="3">Sulfur carrier protein ThiS adenylyltransferase ThiF</fullName>
    </submittedName>
</protein>
<dbReference type="GO" id="GO:0016779">
    <property type="term" value="F:nucleotidyltransferase activity"/>
    <property type="evidence" value="ECO:0007669"/>
    <property type="project" value="UniProtKB-KW"/>
</dbReference>
<gene>
    <name evidence="3" type="primary">thiF</name>
    <name evidence="3" type="ORF">H9661_08430</name>
</gene>
<dbReference type="InterPro" id="IPR045886">
    <property type="entry name" value="ThiF/MoeB/HesA"/>
</dbReference>
<dbReference type="Pfam" id="PF14453">
    <property type="entry name" value="ThiS-like"/>
    <property type="match status" value="1"/>
</dbReference>
<dbReference type="Proteomes" id="UP000627781">
    <property type="component" value="Unassembled WGS sequence"/>
</dbReference>
<dbReference type="Gene3D" id="3.40.50.720">
    <property type="entry name" value="NAD(P)-binding Rossmann-like Domain"/>
    <property type="match status" value="1"/>
</dbReference>
<dbReference type="InterPro" id="IPR012729">
    <property type="entry name" value="ThiF_fam2"/>
</dbReference>
<dbReference type="NCBIfam" id="NF006395">
    <property type="entry name" value="PRK08644.1"/>
    <property type="match status" value="1"/>
</dbReference>